<reference evidence="2" key="1">
    <citation type="journal article" date="2020" name="Nature">
        <title>Giant virus diversity and host interactions through global metagenomics.</title>
        <authorList>
            <person name="Schulz F."/>
            <person name="Roux S."/>
            <person name="Paez-Espino D."/>
            <person name="Jungbluth S."/>
            <person name="Walsh D.A."/>
            <person name="Denef V.J."/>
            <person name="McMahon K.D."/>
            <person name="Konstantinidis K.T."/>
            <person name="Eloe-Fadrosh E.A."/>
            <person name="Kyrpides N.C."/>
            <person name="Woyke T."/>
        </authorList>
    </citation>
    <scope>NUCLEOTIDE SEQUENCE</scope>
    <source>
        <strain evidence="2">GVMAG-S-ERX556106-38</strain>
    </source>
</reference>
<organism evidence="2">
    <name type="scientific">viral metagenome</name>
    <dbReference type="NCBI Taxonomy" id="1070528"/>
    <lineage>
        <taxon>unclassified sequences</taxon>
        <taxon>metagenomes</taxon>
        <taxon>organismal metagenomes</taxon>
    </lineage>
</organism>
<dbReference type="Gene3D" id="3.40.30.10">
    <property type="entry name" value="Glutaredoxin"/>
    <property type="match status" value="1"/>
</dbReference>
<dbReference type="CDD" id="cd02947">
    <property type="entry name" value="TRX_family"/>
    <property type="match status" value="1"/>
</dbReference>
<proteinExistence type="predicted"/>
<dbReference type="InterPro" id="IPR036249">
    <property type="entry name" value="Thioredoxin-like_sf"/>
</dbReference>
<evidence type="ECO:0000259" key="1">
    <source>
        <dbReference type="Pfam" id="PF00085"/>
    </source>
</evidence>
<protein>
    <recommendedName>
        <fullName evidence="1">Thioredoxin domain-containing protein</fullName>
    </recommendedName>
</protein>
<accession>A0A6C0FC05</accession>
<feature type="domain" description="Thioredoxin" evidence="1">
    <location>
        <begin position="14"/>
        <end position="100"/>
    </location>
</feature>
<dbReference type="SUPFAM" id="SSF52833">
    <property type="entry name" value="Thioredoxin-like"/>
    <property type="match status" value="1"/>
</dbReference>
<dbReference type="InterPro" id="IPR013766">
    <property type="entry name" value="Thioredoxin_domain"/>
</dbReference>
<name>A0A6C0FC05_9ZZZZ</name>
<dbReference type="EMBL" id="MN738833">
    <property type="protein sequence ID" value="QHT38742.1"/>
    <property type="molecule type" value="Genomic_DNA"/>
</dbReference>
<evidence type="ECO:0000313" key="2">
    <source>
        <dbReference type="EMBL" id="QHT38742.1"/>
    </source>
</evidence>
<dbReference type="PANTHER" id="PTHR10438">
    <property type="entry name" value="THIOREDOXIN"/>
    <property type="match status" value="1"/>
</dbReference>
<dbReference type="AlphaFoldDB" id="A0A6C0FC05"/>
<sequence length="125" mass="14473">MSQEEIEIVTEFESRHQFMELLQVNPGYVVVKFGADWCGPCKKIEHLVKEFFTKCPNHVVRCDIDVDESFDLYAFMKTKKMVNGIPVVLVWKEDNTSYIPDFSYVGGDPEGFTQFASQMLQEFSI</sequence>
<dbReference type="PANTHER" id="PTHR10438:SF468">
    <property type="entry name" value="THIOREDOXIN-1-RELATED"/>
    <property type="match status" value="1"/>
</dbReference>
<dbReference type="InterPro" id="IPR050620">
    <property type="entry name" value="Thioredoxin_H-type-like"/>
</dbReference>
<dbReference type="Pfam" id="PF00085">
    <property type="entry name" value="Thioredoxin"/>
    <property type="match status" value="1"/>
</dbReference>